<feature type="compositionally biased region" description="Acidic residues" evidence="1">
    <location>
        <begin position="390"/>
        <end position="404"/>
    </location>
</feature>
<evidence type="ECO:0000313" key="2">
    <source>
        <dbReference type="EMBL" id="QSX35008.1"/>
    </source>
</evidence>
<dbReference type="InterPro" id="IPR036265">
    <property type="entry name" value="HIT-like_sf"/>
</dbReference>
<sequence length="411" mass="46442">MTQAFSLDLARKMAVGEDITQLQFDQLLQHISNDPLLKQFAPDGICQIDPRNGNLVVYNSSRAKRPQTHTQATHTIEAAKPCPICEGASADILDIAEQSEGFTFISKNLYPIFHPIEYVPQELPDYFQHQDPYHLGRASYGFHLLQWTSSIHDRDWYNIPLNDATICLQRLAAVESTLLHQPTDFMAQSGKQVEDRQVSGYVSIIKNYGASAGASLVHGHQQIAYSNILPQHFFNNLCFRKRHERAFSQYMIEENPAELLVKDYGAVQLMVPYFMKRPLDMLLIFKESHKRYLHQLTTYELTQLAQGIQQAIRAIVGLMTQMGMTPAYNMIINNGPGCGLYVEFLTKTQMMGGYEQIGLYVCQANPYHNANSIRQWIAAEDNVENRAEEGADAGAEDGAEDCVETDTQARN</sequence>
<dbReference type="RefSeq" id="WP_207356204.1">
    <property type="nucleotide sequence ID" value="NZ_CP071503.1"/>
</dbReference>
<evidence type="ECO:0000256" key="1">
    <source>
        <dbReference type="SAM" id="MobiDB-lite"/>
    </source>
</evidence>
<dbReference type="PANTHER" id="PTHR42763">
    <property type="entry name" value="ADP-GLUCOSE PHOSPHORYLASE"/>
    <property type="match status" value="1"/>
</dbReference>
<protein>
    <recommendedName>
        <fullName evidence="4">Galactose-1-phosphate uridylyltransferase</fullName>
    </recommendedName>
</protein>
<keyword evidence="3" id="KW-1185">Reference proteome</keyword>
<gene>
    <name evidence="2" type="ORF">JYB87_07260</name>
</gene>
<organism evidence="2 3">
    <name type="scientific">Shewanella avicenniae</name>
    <dbReference type="NCBI Taxonomy" id="2814294"/>
    <lineage>
        <taxon>Bacteria</taxon>
        <taxon>Pseudomonadati</taxon>
        <taxon>Pseudomonadota</taxon>
        <taxon>Gammaproteobacteria</taxon>
        <taxon>Alteromonadales</taxon>
        <taxon>Shewanellaceae</taxon>
        <taxon>Shewanella</taxon>
    </lineage>
</organism>
<dbReference type="SUPFAM" id="SSF54197">
    <property type="entry name" value="HIT-like"/>
    <property type="match status" value="1"/>
</dbReference>
<reference evidence="2 3" key="1">
    <citation type="submission" date="2021-03" db="EMBL/GenBank/DDBJ databases">
        <title>Novel species identification of genus Shewanella.</title>
        <authorList>
            <person name="Liu G."/>
            <person name="Zhang Q."/>
        </authorList>
    </citation>
    <scope>NUCLEOTIDE SEQUENCE [LARGE SCALE GENOMIC DNA]</scope>
    <source>
        <strain evidence="2 3">FJAT-51800</strain>
    </source>
</reference>
<evidence type="ECO:0000313" key="3">
    <source>
        <dbReference type="Proteomes" id="UP000662770"/>
    </source>
</evidence>
<dbReference type="Proteomes" id="UP000662770">
    <property type="component" value="Chromosome"/>
</dbReference>
<evidence type="ECO:0008006" key="4">
    <source>
        <dbReference type="Google" id="ProtNLM"/>
    </source>
</evidence>
<dbReference type="InterPro" id="IPR053177">
    <property type="entry name" value="ADP-glucose_phosphorylase"/>
</dbReference>
<dbReference type="Gene3D" id="3.30.428.10">
    <property type="entry name" value="HIT-like"/>
    <property type="match status" value="2"/>
</dbReference>
<dbReference type="PANTHER" id="PTHR42763:SF2">
    <property type="entry name" value="ADP-GLUCOSE PHOSPHORYLASE"/>
    <property type="match status" value="1"/>
</dbReference>
<proteinExistence type="predicted"/>
<name>A0ABX7QVZ4_9GAMM</name>
<accession>A0ABX7QVZ4</accession>
<dbReference type="EMBL" id="CP071503">
    <property type="protein sequence ID" value="QSX35008.1"/>
    <property type="molecule type" value="Genomic_DNA"/>
</dbReference>
<feature type="region of interest" description="Disordered" evidence="1">
    <location>
        <begin position="384"/>
        <end position="411"/>
    </location>
</feature>